<dbReference type="Pfam" id="PF00899">
    <property type="entry name" value="ThiF"/>
    <property type="match status" value="1"/>
</dbReference>
<dbReference type="GO" id="GO:0008641">
    <property type="term" value="F:ubiquitin-like modifier activating enzyme activity"/>
    <property type="evidence" value="ECO:0007669"/>
    <property type="project" value="InterPro"/>
</dbReference>
<dbReference type="PANTHER" id="PTHR43267:SF1">
    <property type="entry name" value="TRNA THREONYLCARBAMOYLADENOSINE DEHYDRATASE"/>
    <property type="match status" value="1"/>
</dbReference>
<dbReference type="InterPro" id="IPR035985">
    <property type="entry name" value="Ubiquitin-activating_enz"/>
</dbReference>
<dbReference type="InterPro" id="IPR045886">
    <property type="entry name" value="ThiF/MoeB/HesA"/>
</dbReference>
<evidence type="ECO:0000313" key="2">
    <source>
        <dbReference type="EMBL" id="SLM15119.1"/>
    </source>
</evidence>
<dbReference type="PANTHER" id="PTHR43267">
    <property type="entry name" value="TRNA THREONYLCARBAMOYLADENOSINE DEHYDRATASE"/>
    <property type="match status" value="1"/>
</dbReference>
<protein>
    <submittedName>
        <fullName evidence="2">Putative tRNA threonylcarbamoyladenosine dehydratase</fullName>
        <ecNumber evidence="2">6.1.-.-</ecNumber>
    </submittedName>
</protein>
<proteinExistence type="predicted"/>
<dbReference type="GO" id="GO:0061503">
    <property type="term" value="F:tRNA threonylcarbamoyladenosine dehydratase"/>
    <property type="evidence" value="ECO:0007669"/>
    <property type="project" value="TreeGrafter"/>
</dbReference>
<dbReference type="GO" id="GO:0061504">
    <property type="term" value="P:cyclic threonylcarbamoyladenosine biosynthetic process"/>
    <property type="evidence" value="ECO:0007669"/>
    <property type="project" value="TreeGrafter"/>
</dbReference>
<dbReference type="Gene3D" id="3.40.50.720">
    <property type="entry name" value="NAD(P)-binding Rossmann-like Domain"/>
    <property type="match status" value="1"/>
</dbReference>
<reference evidence="2" key="1">
    <citation type="submission" date="2017-02" db="EMBL/GenBank/DDBJ databases">
        <authorList>
            <person name="Regsiter A."/>
            <person name="William W."/>
        </authorList>
    </citation>
    <scope>NUCLEOTIDE SEQUENCE</scope>
    <source>
        <strain evidence="2">Bib</strain>
    </source>
</reference>
<gene>
    <name evidence="2" type="ORF">SPIROBIBN47_390011</name>
</gene>
<organism evidence="2">
    <name type="scientific">uncultured spirochete</name>
    <dbReference type="NCBI Taxonomy" id="156406"/>
    <lineage>
        <taxon>Bacteria</taxon>
        <taxon>Pseudomonadati</taxon>
        <taxon>Spirochaetota</taxon>
        <taxon>Spirochaetia</taxon>
        <taxon>Spirochaetales</taxon>
        <taxon>environmental samples</taxon>
    </lineage>
</organism>
<evidence type="ECO:0000259" key="1">
    <source>
        <dbReference type="Pfam" id="PF00899"/>
    </source>
</evidence>
<dbReference type="EC" id="6.1.-.-" evidence="2"/>
<feature type="domain" description="THIF-type NAD/FAD binding fold" evidence="1">
    <location>
        <begin position="18"/>
        <end position="160"/>
    </location>
</feature>
<keyword evidence="2" id="KW-0436">Ligase</keyword>
<name>A0A3P3XKY7_9SPIR</name>
<dbReference type="InterPro" id="IPR000594">
    <property type="entry name" value="ThiF_NAD_FAD-bd"/>
</dbReference>
<dbReference type="SUPFAM" id="SSF69572">
    <property type="entry name" value="Activating enzymes of the ubiquitin-like proteins"/>
    <property type="match status" value="1"/>
</dbReference>
<dbReference type="EMBL" id="FWDM01000033">
    <property type="protein sequence ID" value="SLM15119.1"/>
    <property type="molecule type" value="Genomic_DNA"/>
</dbReference>
<sequence length="244" mass="26595">MSAMAMESPARFTDRTRIIVGENGLDALAKARVAVYGLGGVGAACALDLVRAGIGYLHVIDFDIVEISNLNRLAIGFSRFVGMPKTEAFMQAAREINTDIEILAEKTFFTSETATKVIARECEIHADCVDLLSPKVSLLAAMRTQNLVFISSMGTAGRLMPERLKIGLMSEVKGCPLARAVRQRLAKLQIPLDFPVVWSDEPAIKPMPREGQRGIQGSAPFVPQAAGHFMASWIVRKILEDTHV</sequence>
<accession>A0A3P3XKY7</accession>
<dbReference type="AlphaFoldDB" id="A0A3P3XKY7"/>